<dbReference type="Gene3D" id="3.30.1240.10">
    <property type="match status" value="1"/>
</dbReference>
<dbReference type="SFLD" id="SFLDS00003">
    <property type="entry name" value="Haloacid_Dehalogenase"/>
    <property type="match status" value="1"/>
</dbReference>
<proteinExistence type="predicted"/>
<comment type="caution">
    <text evidence="1">The sequence shown here is derived from an EMBL/GenBank/DDBJ whole genome shotgun (WGS) entry which is preliminary data.</text>
</comment>
<dbReference type="Gene3D" id="3.40.50.1000">
    <property type="entry name" value="HAD superfamily/HAD-like"/>
    <property type="match status" value="1"/>
</dbReference>
<dbReference type="InterPro" id="IPR000150">
    <property type="entry name" value="Cof"/>
</dbReference>
<name>A0A2J9PP48_9LACT</name>
<dbReference type="InterPro" id="IPR023214">
    <property type="entry name" value="HAD_sf"/>
</dbReference>
<dbReference type="EMBL" id="NBTM02000001">
    <property type="protein sequence ID" value="PNL92102.1"/>
    <property type="molecule type" value="Genomic_DNA"/>
</dbReference>
<dbReference type="PANTHER" id="PTHR10000">
    <property type="entry name" value="PHOSPHOSERINE PHOSPHATASE"/>
    <property type="match status" value="1"/>
</dbReference>
<dbReference type="SFLD" id="SFLDG01140">
    <property type="entry name" value="C2.B:_Phosphomannomutase_and_P"/>
    <property type="match status" value="1"/>
</dbReference>
<dbReference type="GO" id="GO:0005829">
    <property type="term" value="C:cytosol"/>
    <property type="evidence" value="ECO:0007669"/>
    <property type="project" value="TreeGrafter"/>
</dbReference>
<dbReference type="Proteomes" id="UP000192813">
    <property type="component" value="Unassembled WGS sequence"/>
</dbReference>
<dbReference type="SUPFAM" id="SSF56784">
    <property type="entry name" value="HAD-like"/>
    <property type="match status" value="1"/>
</dbReference>
<dbReference type="InterPro" id="IPR036412">
    <property type="entry name" value="HAD-like_sf"/>
</dbReference>
<dbReference type="NCBIfam" id="TIGR00099">
    <property type="entry name" value="Cof-subfamily"/>
    <property type="match status" value="1"/>
</dbReference>
<dbReference type="Pfam" id="PF08282">
    <property type="entry name" value="Hydrolase_3"/>
    <property type="match status" value="1"/>
</dbReference>
<dbReference type="GO" id="GO:0000287">
    <property type="term" value="F:magnesium ion binding"/>
    <property type="evidence" value="ECO:0007669"/>
    <property type="project" value="TreeGrafter"/>
</dbReference>
<sequence>MQSLRSNESVNCYNESKKITGGSSMKIERVAFFDIDGTLFDSNKYHLPIEQQVPESTYLAIEKLKANGVLPIIATGRWKNRAQDVGDLLKIDSFITSNGQAVHIENDLVYQNYIDQALVERTVDEMRFRDVPGFFDTKEGLHLLPNVFHARDYGEPFKIVHDSEYPEHVLQMLVTTENIQIVSDWLTELKVVQTGPTHLDIYPFDVSKANGIDRVLEILNMDISQTYAFGDADNDLEMLAKVGTSVAMGNGTDNVKKTADIITSEVWNDGIYKACEQLGLFD</sequence>
<dbReference type="GO" id="GO:0016791">
    <property type="term" value="F:phosphatase activity"/>
    <property type="evidence" value="ECO:0007669"/>
    <property type="project" value="UniProtKB-ARBA"/>
</dbReference>
<dbReference type="AlphaFoldDB" id="A0A2J9PP48"/>
<accession>A0A2J9PP48</accession>
<dbReference type="PROSITE" id="PS01229">
    <property type="entry name" value="COF_2"/>
    <property type="match status" value="1"/>
</dbReference>
<organism evidence="1 2">
    <name type="scientific">Aerococcus viridans</name>
    <dbReference type="NCBI Taxonomy" id="1377"/>
    <lineage>
        <taxon>Bacteria</taxon>
        <taxon>Bacillati</taxon>
        <taxon>Bacillota</taxon>
        <taxon>Bacilli</taxon>
        <taxon>Lactobacillales</taxon>
        <taxon>Aerococcaceae</taxon>
        <taxon>Aerococcus</taxon>
    </lineage>
</organism>
<evidence type="ECO:0000313" key="2">
    <source>
        <dbReference type="Proteomes" id="UP000192813"/>
    </source>
</evidence>
<reference evidence="2" key="1">
    <citation type="submission" date="2017-12" db="EMBL/GenBank/DDBJ databases">
        <title>FDA dAtabase for Regulatory Grade micrObial Sequences (FDA-ARGOS): Supporting development and validation of Infectious Disease Dx tests.</title>
        <authorList>
            <person name="Hoffmann M."/>
            <person name="Allard M."/>
            <person name="Evans P."/>
            <person name="Brown E."/>
            <person name="Tallon L."/>
            <person name="Sadzewicz L."/>
            <person name="Sengamalay N."/>
            <person name="Ott S."/>
            <person name="Godinez A."/>
            <person name="Nagaraj S."/>
            <person name="Vavikolanu K."/>
            <person name="Aluvathingal J."/>
            <person name="Nadendla S."/>
            <person name="Sichtig H."/>
        </authorList>
    </citation>
    <scope>NUCLEOTIDE SEQUENCE [LARGE SCALE GENOMIC DNA]</scope>
    <source>
        <strain evidence="2">FDAARGOS_249</strain>
    </source>
</reference>
<protein>
    <submittedName>
        <fullName evidence="1">Cof-type HAD-IIB family hydrolase</fullName>
    </submittedName>
</protein>
<evidence type="ECO:0000313" key="1">
    <source>
        <dbReference type="EMBL" id="PNL92102.1"/>
    </source>
</evidence>
<dbReference type="InterPro" id="IPR006379">
    <property type="entry name" value="HAD-SF_hydro_IIB"/>
</dbReference>
<gene>
    <name evidence="1" type="ORF">A6J77_007610</name>
</gene>
<keyword evidence="1" id="KW-0378">Hydrolase</keyword>
<dbReference type="NCBIfam" id="TIGR01484">
    <property type="entry name" value="HAD-SF-IIB"/>
    <property type="match status" value="1"/>
</dbReference>
<dbReference type="PANTHER" id="PTHR10000:SF25">
    <property type="entry name" value="PHOSPHATASE YKRA-RELATED"/>
    <property type="match status" value="1"/>
</dbReference>